<protein>
    <submittedName>
        <fullName evidence="2">C39 family peptidase</fullName>
    </submittedName>
</protein>
<accession>A0A8H9YNM5</accession>
<dbReference type="KEGG" id="ptrt:HU722_0004285"/>
<dbReference type="Proteomes" id="UP000615613">
    <property type="component" value="Chromosome"/>
</dbReference>
<name>A0A8H9YNM5_9PSED</name>
<organism evidence="1">
    <name type="scientific">Pseudomonas tritici</name>
    <dbReference type="NCBI Taxonomy" id="2745518"/>
    <lineage>
        <taxon>Bacteria</taxon>
        <taxon>Pseudomonadati</taxon>
        <taxon>Pseudomonadota</taxon>
        <taxon>Gammaproteobacteria</taxon>
        <taxon>Pseudomonadales</taxon>
        <taxon>Pseudomonadaceae</taxon>
        <taxon>Pseudomonas</taxon>
    </lineage>
</organism>
<evidence type="ECO:0000313" key="3">
    <source>
        <dbReference type="Proteomes" id="UP000615613"/>
    </source>
</evidence>
<reference evidence="1" key="1">
    <citation type="journal article" date="2020" name="Microorganisms">
        <title>Reliable Identification of Environmental Pseudomonas Isolates Using the rpoD Gene.</title>
        <authorList>
            <consortium name="The Broad Institute Genome Sequencing Platform"/>
            <person name="Girard L."/>
            <person name="Lood C."/>
            <person name="Rokni-Zadeh H."/>
            <person name="van Noort V."/>
            <person name="Lavigne R."/>
            <person name="De Mot R."/>
        </authorList>
    </citation>
    <scope>NUCLEOTIDE SEQUENCE [LARGE SCALE GENOMIC DNA]</scope>
    <source>
        <strain evidence="1">SWRI145</strain>
    </source>
</reference>
<evidence type="ECO:0000313" key="2">
    <source>
        <dbReference type="EMBL" id="QXH84716.1"/>
    </source>
</evidence>
<dbReference type="EMBL" id="CP077084">
    <property type="protein sequence ID" value="QXH84716.1"/>
    <property type="molecule type" value="Genomic_DNA"/>
</dbReference>
<dbReference type="AlphaFoldDB" id="A0A8H9YNM5"/>
<keyword evidence="3" id="KW-1185">Reference proteome</keyword>
<gene>
    <name evidence="2" type="ORF">HU722_0004285</name>
    <name evidence="1" type="ORF">HU722_06110</name>
</gene>
<proteinExistence type="predicted"/>
<dbReference type="EMBL" id="JABWQF010000003">
    <property type="protein sequence ID" value="MBC3291087.1"/>
    <property type="molecule type" value="Genomic_DNA"/>
</dbReference>
<dbReference type="RefSeq" id="WP_186754726.1">
    <property type="nucleotide sequence ID" value="NZ_CP077084.1"/>
</dbReference>
<sequence>MSMISYLVSSFEKQTITNLVRECFGYDFPDIFEKAQVDYIFNYLNNLPGGKKAKSVLLEYNYVDKDYLEDFSRYYVKRFGNDGHKCARLHFFSREVDHRRVTEILEGGKGARAKMAELNKAYLGFMVIKPLPRTFIGKTCLIVLPDATTSAKTKKRLAREYRVDLFGIPLSVRSIAFQEQDKVVAACATTAIWTALHSLPWRESRSIPSCSEITINALNHVEGSANSFPSKQLTHKQILRSLDVEGVRYHAESMEKPVAEEFLASVVAHINSGLPMILTGEVFTREESGDFEGQGGHAISIVGYKVDQDEQVLYVHDDRLGPFARAKLVQLEDYTLTGTSDIKGQTWALGLQKMKSKTKWEKPHELIVPLSSIVPSDKKARLPFYYVYETCNLIVEEAKRELNVQHSEVKALTYDIQLKDISSIRQEIIEHVADRKVYEDGSRLQVDHIDYAKWMSDKQKFLTTSYARLQWSAAFSYQGTLLFTLFIDASDIPQGNAVSAIYVQNIKLAELVLKGFRGKDPDKIEHNTGHFYQSFLRRLNKVSDIRESHLNETYGTPRAPKKLRLTEFEGGSIKLNNTLQTYYEPRGDQLLTVFQRFALKQVPNLIWAISLDGDLLIAEEHDGNGHPSITGFKPARIAGEIKHTDEGFVPPDSRAWLYINSKSGRYSSDYFNTKELLENAKKRFELYFPERFHIEEQVF</sequence>
<reference evidence="2" key="2">
    <citation type="submission" date="2021-06" db="EMBL/GenBank/DDBJ databases">
        <title>Updating the genus Pseudomonas: Description of 43 new species and partition of the Pseudomonas putida group.</title>
        <authorList>
            <person name="Girard L."/>
            <person name="Lood C."/>
            <person name="Vandamme P."/>
            <person name="Rokni-Zadeh H."/>
            <person name="van Noort V."/>
            <person name="Hofte M."/>
            <person name="Lavigne R."/>
            <person name="De Mot R."/>
        </authorList>
    </citation>
    <scope>NUCLEOTIDE SEQUENCE</scope>
    <source>
        <strain evidence="2">SWRI145</strain>
    </source>
</reference>
<evidence type="ECO:0000313" key="1">
    <source>
        <dbReference type="EMBL" id="MBC3291087.1"/>
    </source>
</evidence>